<dbReference type="EMBL" id="UYRV01025100">
    <property type="protein sequence ID" value="VDK76793.1"/>
    <property type="molecule type" value="Genomic_DNA"/>
</dbReference>
<organism evidence="2 3">
    <name type="scientific">Cylicostephanus goldi</name>
    <name type="common">Nematode worm</name>
    <dbReference type="NCBI Taxonomy" id="71465"/>
    <lineage>
        <taxon>Eukaryota</taxon>
        <taxon>Metazoa</taxon>
        <taxon>Ecdysozoa</taxon>
        <taxon>Nematoda</taxon>
        <taxon>Chromadorea</taxon>
        <taxon>Rhabditida</taxon>
        <taxon>Rhabditina</taxon>
        <taxon>Rhabditomorpha</taxon>
        <taxon>Strongyloidea</taxon>
        <taxon>Strongylidae</taxon>
        <taxon>Cylicostephanus</taxon>
    </lineage>
</organism>
<keyword evidence="1" id="KW-0812">Transmembrane</keyword>
<feature type="transmembrane region" description="Helical" evidence="1">
    <location>
        <begin position="140"/>
        <end position="159"/>
    </location>
</feature>
<feature type="transmembrane region" description="Helical" evidence="1">
    <location>
        <begin position="79"/>
        <end position="101"/>
    </location>
</feature>
<proteinExistence type="predicted"/>
<dbReference type="Proteomes" id="UP000271889">
    <property type="component" value="Unassembled WGS sequence"/>
</dbReference>
<evidence type="ECO:0000256" key="1">
    <source>
        <dbReference type="SAM" id="Phobius"/>
    </source>
</evidence>
<dbReference type="OrthoDB" id="5783455at2759"/>
<keyword evidence="3" id="KW-1185">Reference proteome</keyword>
<evidence type="ECO:0000313" key="3">
    <source>
        <dbReference type="Proteomes" id="UP000271889"/>
    </source>
</evidence>
<evidence type="ECO:0000313" key="2">
    <source>
        <dbReference type="EMBL" id="VDK76793.1"/>
    </source>
</evidence>
<name>A0A3P6T2L5_CYLGO</name>
<sequence>MFRSPLYVSHLSEFLFSPVPNNILDVIDEIAFIRSILGFILFSTSYCIVNTGIYYTFVRPIRREEREQLERELIEADRAGFALNNFFPYTYVLVIAINFSITDCCSFSQGFLTPSIDEATTFLQMNLPRFISTLSSRWEGIFLMGVAAGAGFELFKIYFSFRGMVCSVSVSIFVLSE</sequence>
<gene>
    <name evidence="2" type="ORF">CGOC_LOCUS7286</name>
</gene>
<reference evidence="2 3" key="1">
    <citation type="submission" date="2018-11" db="EMBL/GenBank/DDBJ databases">
        <authorList>
            <consortium name="Pathogen Informatics"/>
        </authorList>
    </citation>
    <scope>NUCLEOTIDE SEQUENCE [LARGE SCALE GENOMIC DNA]</scope>
</reference>
<feature type="transmembrane region" description="Helical" evidence="1">
    <location>
        <begin position="36"/>
        <end position="58"/>
    </location>
</feature>
<keyword evidence="1" id="KW-0472">Membrane</keyword>
<dbReference type="AlphaFoldDB" id="A0A3P6T2L5"/>
<accession>A0A3P6T2L5</accession>
<keyword evidence="1" id="KW-1133">Transmembrane helix</keyword>
<protein>
    <submittedName>
        <fullName evidence="2">Uncharacterized protein</fullName>
    </submittedName>
</protein>